<dbReference type="GeneID" id="92078590"/>
<dbReference type="RefSeq" id="XP_066697926.1">
    <property type="nucleotide sequence ID" value="XM_066845528.1"/>
</dbReference>
<feature type="transmembrane region" description="Helical" evidence="2">
    <location>
        <begin position="74"/>
        <end position="93"/>
    </location>
</feature>
<comment type="caution">
    <text evidence="3">The sequence shown here is derived from an EMBL/GenBank/DDBJ whole genome shotgun (WGS) entry which is preliminary data.</text>
</comment>
<evidence type="ECO:0000313" key="3">
    <source>
        <dbReference type="EMBL" id="KAK7948420.1"/>
    </source>
</evidence>
<keyword evidence="4" id="KW-1185">Reference proteome</keyword>
<evidence type="ECO:0000256" key="2">
    <source>
        <dbReference type="SAM" id="Phobius"/>
    </source>
</evidence>
<gene>
    <name evidence="3" type="ORF">PG986_009306</name>
</gene>
<evidence type="ECO:0000256" key="1">
    <source>
        <dbReference type="SAM" id="MobiDB-lite"/>
    </source>
</evidence>
<organism evidence="3 4">
    <name type="scientific">Apiospora aurea</name>
    <dbReference type="NCBI Taxonomy" id="335848"/>
    <lineage>
        <taxon>Eukaryota</taxon>
        <taxon>Fungi</taxon>
        <taxon>Dikarya</taxon>
        <taxon>Ascomycota</taxon>
        <taxon>Pezizomycotina</taxon>
        <taxon>Sordariomycetes</taxon>
        <taxon>Xylariomycetidae</taxon>
        <taxon>Amphisphaeriales</taxon>
        <taxon>Apiosporaceae</taxon>
        <taxon>Apiospora</taxon>
    </lineage>
</organism>
<name>A0ABR1Q7C2_9PEZI</name>
<protein>
    <submittedName>
        <fullName evidence="3">Uncharacterized protein</fullName>
    </submittedName>
</protein>
<feature type="compositionally biased region" description="Basic and acidic residues" evidence="1">
    <location>
        <begin position="223"/>
        <end position="252"/>
    </location>
</feature>
<keyword evidence="2" id="KW-0812">Transmembrane</keyword>
<dbReference type="Proteomes" id="UP001391051">
    <property type="component" value="Unassembled WGS sequence"/>
</dbReference>
<keyword evidence="2" id="KW-1133">Transmembrane helix</keyword>
<feature type="compositionally biased region" description="Basic and acidic residues" evidence="1">
    <location>
        <begin position="258"/>
        <end position="270"/>
    </location>
</feature>
<evidence type="ECO:0000313" key="4">
    <source>
        <dbReference type="Proteomes" id="UP001391051"/>
    </source>
</evidence>
<accession>A0ABR1Q7C2</accession>
<keyword evidence="2" id="KW-0472">Membrane</keyword>
<dbReference type="EMBL" id="JAQQWE010000006">
    <property type="protein sequence ID" value="KAK7948420.1"/>
    <property type="molecule type" value="Genomic_DNA"/>
</dbReference>
<feature type="region of interest" description="Disordered" evidence="1">
    <location>
        <begin position="223"/>
        <end position="294"/>
    </location>
</feature>
<reference evidence="3 4" key="1">
    <citation type="submission" date="2023-01" db="EMBL/GenBank/DDBJ databases">
        <title>Analysis of 21 Apiospora genomes using comparative genomics revels a genus with tremendous synthesis potential of carbohydrate active enzymes and secondary metabolites.</title>
        <authorList>
            <person name="Sorensen T."/>
        </authorList>
    </citation>
    <scope>NUCLEOTIDE SEQUENCE [LARGE SCALE GENOMIC DNA]</scope>
    <source>
        <strain evidence="3 4">CBS 24483</strain>
    </source>
</reference>
<sequence length="414" mass="47536">MQQIGTQSEVLGAASIQSLIDLALEKLLVPIHALEQWIEHLLRSVGDSISDACASVRDFIVGIPGCILEGLKAATIWVLCAPFRLIGWLWRTLALGPFLLDLTKWVAISFGILFGLTIAVGLAHFCCQWFAVSAKNRLLPGPNGGRVYGTFGNRSQRAGRGRSHIRSTYRAWVAWGSGVVANHGPKAEKKARSVGDYIHQCRLRAEATSREWVSSYQARQESRRQERAQQRQQAEQERQQAEYEQEQRRQQEQQEMARQQEEKARQEQAEQQRAQWEKAQSQEEKPEASTPRELTQGEICRLFEEWMSTTDALLSNKSNLRHIPDPPTLPLREHCDVSCKEWKKRLGVTFCEHSIKELIQAYVNVRKLSWKGRRAFLSKQRYIWHPDRFTQCPEDVRDRLQLVAGELANIMERL</sequence>
<feature type="transmembrane region" description="Helical" evidence="2">
    <location>
        <begin position="105"/>
        <end position="127"/>
    </location>
</feature>
<proteinExistence type="predicted"/>